<comment type="caution">
    <text evidence="1">The sequence shown here is derived from an EMBL/GenBank/DDBJ whole genome shotgun (WGS) entry which is preliminary data.</text>
</comment>
<proteinExistence type="predicted"/>
<evidence type="ECO:0000313" key="2">
    <source>
        <dbReference type="Proteomes" id="UP000477920"/>
    </source>
</evidence>
<evidence type="ECO:0008006" key="3">
    <source>
        <dbReference type="Google" id="ProtNLM"/>
    </source>
</evidence>
<dbReference type="AlphaFoldDB" id="A0AB34DCZ1"/>
<dbReference type="EMBL" id="WBPB01000002">
    <property type="protein sequence ID" value="KAB2502340.1"/>
    <property type="molecule type" value="Genomic_DNA"/>
</dbReference>
<name>A0AB34DCZ1_BACCE</name>
<dbReference type="Proteomes" id="UP000477920">
    <property type="component" value="Unassembled WGS sequence"/>
</dbReference>
<evidence type="ECO:0000313" key="1">
    <source>
        <dbReference type="EMBL" id="KAB2502340.1"/>
    </source>
</evidence>
<dbReference type="RefSeq" id="WP_151639516.1">
    <property type="nucleotide sequence ID" value="NZ_WBPB01000002.1"/>
</dbReference>
<protein>
    <recommendedName>
        <fullName evidence="3">Group-specific protein</fullName>
    </recommendedName>
</protein>
<sequence>MINDYSRFVDVNVAYEEMKDLLEQRLGRKLTELEDKSIEWFCNCDYKTVGVFYELFSEVSRK</sequence>
<reference evidence="1 2" key="1">
    <citation type="submission" date="2019-10" db="EMBL/GenBank/DDBJ databases">
        <title>Bacillus from the desert of Cuatro Cinegas, Coahuila.</title>
        <authorList>
            <person name="Olmedo-Alvarez G."/>
            <person name="Saldana S."/>
            <person name="Barcelo D."/>
        </authorList>
    </citation>
    <scope>NUCLEOTIDE SEQUENCE [LARGE SCALE GENOMIC DNA]</scope>
    <source>
        <strain evidence="1 2">CH101a_3T</strain>
    </source>
</reference>
<organism evidence="1 2">
    <name type="scientific">Bacillus cereus</name>
    <dbReference type="NCBI Taxonomy" id="1396"/>
    <lineage>
        <taxon>Bacteria</taxon>
        <taxon>Bacillati</taxon>
        <taxon>Bacillota</taxon>
        <taxon>Bacilli</taxon>
        <taxon>Bacillales</taxon>
        <taxon>Bacillaceae</taxon>
        <taxon>Bacillus</taxon>
        <taxon>Bacillus cereus group</taxon>
    </lineage>
</organism>
<accession>A0AB34DCZ1</accession>
<gene>
    <name evidence="1" type="ORF">F8158_00060</name>
</gene>